<keyword evidence="2" id="KW-1185">Reference proteome</keyword>
<organism evidence="1 2">
    <name type="scientific">Algoriphagus chordae</name>
    <dbReference type="NCBI Taxonomy" id="237019"/>
    <lineage>
        <taxon>Bacteria</taxon>
        <taxon>Pseudomonadati</taxon>
        <taxon>Bacteroidota</taxon>
        <taxon>Cytophagia</taxon>
        <taxon>Cytophagales</taxon>
        <taxon>Cyclobacteriaceae</taxon>
        <taxon>Algoriphagus</taxon>
    </lineage>
</organism>
<proteinExistence type="predicted"/>
<evidence type="ECO:0000313" key="2">
    <source>
        <dbReference type="Proteomes" id="UP000248882"/>
    </source>
</evidence>
<comment type="caution">
    <text evidence="1">The sequence shown here is derived from an EMBL/GenBank/DDBJ whole genome shotgun (WGS) entry which is preliminary data.</text>
</comment>
<sequence length="76" mass="9116">MYLVLQISYEKRVHYYSLLDAFILFFESPKLAKWHEFKASKAFDFKFYFCPTHQTSNPLLGRTQANPVTEENPHWV</sequence>
<name>A0A2W7QKA0_9BACT</name>
<protein>
    <submittedName>
        <fullName evidence="1">Uncharacterized protein</fullName>
    </submittedName>
</protein>
<reference evidence="1 2" key="1">
    <citation type="submission" date="2018-06" db="EMBL/GenBank/DDBJ databases">
        <title>Genomic Encyclopedia of Archaeal and Bacterial Type Strains, Phase II (KMG-II): from individual species to whole genera.</title>
        <authorList>
            <person name="Goeker M."/>
        </authorList>
    </citation>
    <scope>NUCLEOTIDE SEQUENCE [LARGE SCALE GENOMIC DNA]</scope>
    <source>
        <strain evidence="1 2">DSM 19830</strain>
    </source>
</reference>
<dbReference type="AlphaFoldDB" id="A0A2W7QKA0"/>
<evidence type="ECO:0000313" key="1">
    <source>
        <dbReference type="EMBL" id="PZX48948.1"/>
    </source>
</evidence>
<dbReference type="EMBL" id="QKZT01000017">
    <property type="protein sequence ID" value="PZX48948.1"/>
    <property type="molecule type" value="Genomic_DNA"/>
</dbReference>
<accession>A0A2W7QKA0</accession>
<dbReference type="Proteomes" id="UP000248882">
    <property type="component" value="Unassembled WGS sequence"/>
</dbReference>
<gene>
    <name evidence="1" type="ORF">LV85_03438</name>
</gene>